<dbReference type="CDD" id="cd00093">
    <property type="entry name" value="HTH_XRE"/>
    <property type="match status" value="1"/>
</dbReference>
<sequence length="154" mass="16819">MKEINFGENLRRIRNMKEVSQNYVASKIGMNQSTYSKMENSPLIPNAEIVKASAAALQTTVDELLSDDLRLLDIAEKHKAKVDIYSIIAILFAIGAGIICANPTWTVLTAFCEKVGITGIFGRTISVIGGFVPLILFVKAARKITKRYAAIIGS</sequence>
<name>A0A1I2ZYE0_9SPHI</name>
<dbReference type="EMBL" id="FOPP01000012">
    <property type="protein sequence ID" value="SFH42675.1"/>
    <property type="molecule type" value="Genomic_DNA"/>
</dbReference>
<dbReference type="STRING" id="414048.SAMN04489864_1127"/>
<keyword evidence="1" id="KW-0472">Membrane</keyword>
<dbReference type="SMART" id="SM00530">
    <property type="entry name" value="HTH_XRE"/>
    <property type="match status" value="1"/>
</dbReference>
<keyword evidence="4" id="KW-1185">Reference proteome</keyword>
<dbReference type="Gene3D" id="1.10.260.40">
    <property type="entry name" value="lambda repressor-like DNA-binding domains"/>
    <property type="match status" value="1"/>
</dbReference>
<dbReference type="Pfam" id="PF01381">
    <property type="entry name" value="HTH_3"/>
    <property type="match status" value="1"/>
</dbReference>
<accession>A0A1I2ZYE0</accession>
<evidence type="ECO:0000313" key="3">
    <source>
        <dbReference type="EMBL" id="SFH42675.1"/>
    </source>
</evidence>
<gene>
    <name evidence="3" type="ORF">SAMN04489864_1127</name>
</gene>
<dbReference type="RefSeq" id="WP_177217154.1">
    <property type="nucleotide sequence ID" value="NZ_FOPP01000012.1"/>
</dbReference>
<protein>
    <submittedName>
        <fullName evidence="3">Transcriptional regulator, contains XRE-family HTH domain</fullName>
    </submittedName>
</protein>
<dbReference type="AlphaFoldDB" id="A0A1I2ZYE0"/>
<reference evidence="3 4" key="1">
    <citation type="submission" date="2016-10" db="EMBL/GenBank/DDBJ databases">
        <authorList>
            <person name="de Groot N.N."/>
        </authorList>
    </citation>
    <scope>NUCLEOTIDE SEQUENCE [LARGE SCALE GENOMIC DNA]</scope>
    <source>
        <strain evidence="3 4">DSM 18684</strain>
    </source>
</reference>
<evidence type="ECO:0000313" key="4">
    <source>
        <dbReference type="Proteomes" id="UP000199666"/>
    </source>
</evidence>
<feature type="transmembrane region" description="Helical" evidence="1">
    <location>
        <begin position="84"/>
        <end position="105"/>
    </location>
</feature>
<proteinExistence type="predicted"/>
<dbReference type="Proteomes" id="UP000199666">
    <property type="component" value="Unassembled WGS sequence"/>
</dbReference>
<keyword evidence="1" id="KW-0812">Transmembrane</keyword>
<dbReference type="PROSITE" id="PS50943">
    <property type="entry name" value="HTH_CROC1"/>
    <property type="match status" value="1"/>
</dbReference>
<evidence type="ECO:0000256" key="1">
    <source>
        <dbReference type="SAM" id="Phobius"/>
    </source>
</evidence>
<dbReference type="InterPro" id="IPR001387">
    <property type="entry name" value="Cro/C1-type_HTH"/>
</dbReference>
<feature type="domain" description="HTH cro/C1-type" evidence="2">
    <location>
        <begin position="10"/>
        <end position="64"/>
    </location>
</feature>
<evidence type="ECO:0000259" key="2">
    <source>
        <dbReference type="PROSITE" id="PS50943"/>
    </source>
</evidence>
<organism evidence="3 4">
    <name type="scientific">Pedobacter insulae</name>
    <dbReference type="NCBI Taxonomy" id="414048"/>
    <lineage>
        <taxon>Bacteria</taxon>
        <taxon>Pseudomonadati</taxon>
        <taxon>Bacteroidota</taxon>
        <taxon>Sphingobacteriia</taxon>
        <taxon>Sphingobacteriales</taxon>
        <taxon>Sphingobacteriaceae</taxon>
        <taxon>Pedobacter</taxon>
    </lineage>
</organism>
<keyword evidence="1" id="KW-1133">Transmembrane helix</keyword>
<dbReference type="SUPFAM" id="SSF47413">
    <property type="entry name" value="lambda repressor-like DNA-binding domains"/>
    <property type="match status" value="1"/>
</dbReference>
<dbReference type="InterPro" id="IPR010982">
    <property type="entry name" value="Lambda_DNA-bd_dom_sf"/>
</dbReference>
<feature type="transmembrane region" description="Helical" evidence="1">
    <location>
        <begin position="117"/>
        <end position="138"/>
    </location>
</feature>
<dbReference type="GO" id="GO:0003677">
    <property type="term" value="F:DNA binding"/>
    <property type="evidence" value="ECO:0007669"/>
    <property type="project" value="InterPro"/>
</dbReference>